<keyword evidence="3" id="KW-1185">Reference proteome</keyword>
<dbReference type="SUPFAM" id="SSF55681">
    <property type="entry name" value="Class II aaRS and biotin synthetases"/>
    <property type="match status" value="1"/>
</dbReference>
<dbReference type="PANTHER" id="PTHR43506">
    <property type="entry name" value="BIOTIN/LIPOATE A/B PROTEIN LIGASE FAMILY"/>
    <property type="match status" value="1"/>
</dbReference>
<evidence type="ECO:0000313" key="3">
    <source>
        <dbReference type="Proteomes" id="UP001141552"/>
    </source>
</evidence>
<sequence length="276" mass="31075">MAVTNGAMKSGLPLMNVVRFKGMPILEQLFLEEKLLRTTSDNWCIVNDGTNTPTIVMGTSGKALELVDIRSVLQDKVPVIRRFTGGGTVIVDKGTVFVTLICNKDALPGVQPYPRTIMSWSGLLYGKVFQGMGDFQLRENVMDFLNLILDYVFGNQKFGGNAQSITKNRWVHHTSFLWDYEAKNMSYLRLPTRAPTYRLARDHLEFVCRMKKYISRTIFVERTLKALESHFSILEINSETIGTSNGTTFVPSTSLLSRQELEDALISPLERIAHSG</sequence>
<dbReference type="InterPro" id="IPR053264">
    <property type="entry name" value="Lipoate-ligase_2_inactive"/>
</dbReference>
<evidence type="ECO:0000313" key="2">
    <source>
        <dbReference type="EMBL" id="KAJ4826954.1"/>
    </source>
</evidence>
<proteinExistence type="predicted"/>
<dbReference type="CDD" id="cd16443">
    <property type="entry name" value="LplA"/>
    <property type="match status" value="1"/>
</dbReference>
<accession>A0A9Q0F8L0</accession>
<dbReference type="InterPro" id="IPR004143">
    <property type="entry name" value="BPL_LPL_catalytic"/>
</dbReference>
<name>A0A9Q0F8L0_9ROSI</name>
<reference evidence="2" key="2">
    <citation type="journal article" date="2023" name="Plants (Basel)">
        <title>Annotation of the Turnera subulata (Passifloraceae) Draft Genome Reveals the S-Locus Evolved after the Divergence of Turneroideae from Passifloroideae in a Stepwise Manner.</title>
        <authorList>
            <person name="Henning P.M."/>
            <person name="Roalson E.H."/>
            <person name="Mir W."/>
            <person name="McCubbin A.G."/>
            <person name="Shore J.S."/>
        </authorList>
    </citation>
    <scope>NUCLEOTIDE SEQUENCE</scope>
    <source>
        <strain evidence="2">F60SS</strain>
    </source>
</reference>
<gene>
    <name evidence="2" type="ORF">Tsubulata_040752</name>
</gene>
<dbReference type="PROSITE" id="PS51733">
    <property type="entry name" value="BPL_LPL_CATALYTIC"/>
    <property type="match status" value="1"/>
</dbReference>
<dbReference type="Gene3D" id="3.30.930.10">
    <property type="entry name" value="Bira Bifunctional Protein, Domain 2"/>
    <property type="match status" value="1"/>
</dbReference>
<dbReference type="PANTHER" id="PTHR43506:SF1">
    <property type="entry name" value="BPL_LPL CATALYTIC DOMAIN-CONTAINING PROTEIN"/>
    <property type="match status" value="1"/>
</dbReference>
<dbReference type="InterPro" id="IPR045864">
    <property type="entry name" value="aa-tRNA-synth_II/BPL/LPL"/>
</dbReference>
<dbReference type="AlphaFoldDB" id="A0A9Q0F8L0"/>
<feature type="domain" description="BPL/LPL catalytic" evidence="1">
    <location>
        <begin position="40"/>
        <end position="235"/>
    </location>
</feature>
<organism evidence="2 3">
    <name type="scientific">Turnera subulata</name>
    <dbReference type="NCBI Taxonomy" id="218843"/>
    <lineage>
        <taxon>Eukaryota</taxon>
        <taxon>Viridiplantae</taxon>
        <taxon>Streptophyta</taxon>
        <taxon>Embryophyta</taxon>
        <taxon>Tracheophyta</taxon>
        <taxon>Spermatophyta</taxon>
        <taxon>Magnoliopsida</taxon>
        <taxon>eudicotyledons</taxon>
        <taxon>Gunneridae</taxon>
        <taxon>Pentapetalae</taxon>
        <taxon>rosids</taxon>
        <taxon>fabids</taxon>
        <taxon>Malpighiales</taxon>
        <taxon>Passifloraceae</taxon>
        <taxon>Turnera</taxon>
    </lineage>
</organism>
<reference evidence="2" key="1">
    <citation type="submission" date="2022-02" db="EMBL/GenBank/DDBJ databases">
        <authorList>
            <person name="Henning P.M."/>
            <person name="McCubbin A.G."/>
            <person name="Shore J.S."/>
        </authorList>
    </citation>
    <scope>NUCLEOTIDE SEQUENCE</scope>
    <source>
        <strain evidence="2">F60SS</strain>
        <tissue evidence="2">Leaves</tissue>
    </source>
</reference>
<dbReference type="FunFam" id="3.30.930.10:FF:000077">
    <property type="entry name" value="Putative lipoate-protein ligase A"/>
    <property type="match status" value="1"/>
</dbReference>
<dbReference type="Pfam" id="PF21948">
    <property type="entry name" value="LplA-B_cat"/>
    <property type="match status" value="1"/>
</dbReference>
<evidence type="ECO:0000259" key="1">
    <source>
        <dbReference type="PROSITE" id="PS51733"/>
    </source>
</evidence>
<dbReference type="EMBL" id="JAKUCV010006533">
    <property type="protein sequence ID" value="KAJ4826954.1"/>
    <property type="molecule type" value="Genomic_DNA"/>
</dbReference>
<protein>
    <recommendedName>
        <fullName evidence="1">BPL/LPL catalytic domain-containing protein</fullName>
    </recommendedName>
</protein>
<dbReference type="Proteomes" id="UP001141552">
    <property type="component" value="Unassembled WGS sequence"/>
</dbReference>
<dbReference type="OrthoDB" id="201621at2759"/>
<comment type="caution">
    <text evidence="2">The sequence shown here is derived from an EMBL/GenBank/DDBJ whole genome shotgun (WGS) entry which is preliminary data.</text>
</comment>